<feature type="transmembrane region" description="Helical" evidence="1">
    <location>
        <begin position="75"/>
        <end position="97"/>
    </location>
</feature>
<comment type="caution">
    <text evidence="2">The sequence shown here is derived from an EMBL/GenBank/DDBJ whole genome shotgun (WGS) entry which is preliminary data.</text>
</comment>
<accession>A0A9D1D5X8</accession>
<organism evidence="2 3">
    <name type="scientific">Candidatus Copromonas faecavium</name>
    <name type="common">nom. illeg.</name>
    <dbReference type="NCBI Taxonomy" id="2840740"/>
    <lineage>
        <taxon>Bacteria</taxon>
        <taxon>Bacillati</taxon>
        <taxon>Bacillota</taxon>
        <taxon>Clostridia</taxon>
        <taxon>Lachnospirales</taxon>
        <taxon>Lachnospiraceae</taxon>
        <taxon>Candidatus Copromonas (nom. illeg.)</taxon>
    </lineage>
</organism>
<keyword evidence="1" id="KW-0812">Transmembrane</keyword>
<gene>
    <name evidence="2" type="ORF">IAB28_09580</name>
</gene>
<name>A0A9D1D5X8_9FIRM</name>
<reference evidence="2" key="1">
    <citation type="submission" date="2020-10" db="EMBL/GenBank/DDBJ databases">
        <authorList>
            <person name="Gilroy R."/>
        </authorList>
    </citation>
    <scope>NUCLEOTIDE SEQUENCE</scope>
    <source>
        <strain evidence="2">CHK180-2868</strain>
    </source>
</reference>
<proteinExistence type="predicted"/>
<dbReference type="Proteomes" id="UP000824250">
    <property type="component" value="Unassembled WGS sequence"/>
</dbReference>
<feature type="transmembrane region" description="Helical" evidence="1">
    <location>
        <begin position="118"/>
        <end position="136"/>
    </location>
</feature>
<feature type="transmembrane region" description="Helical" evidence="1">
    <location>
        <begin position="46"/>
        <end position="63"/>
    </location>
</feature>
<evidence type="ECO:0000313" key="2">
    <source>
        <dbReference type="EMBL" id="HIR06197.1"/>
    </source>
</evidence>
<feature type="transmembrane region" description="Helical" evidence="1">
    <location>
        <begin position="6"/>
        <end position="34"/>
    </location>
</feature>
<protein>
    <submittedName>
        <fullName evidence="2">Stage V sporulation protein AB</fullName>
    </submittedName>
</protein>
<dbReference type="AlphaFoldDB" id="A0A9D1D5X8"/>
<reference evidence="2" key="2">
    <citation type="journal article" date="2021" name="PeerJ">
        <title>Extensive microbial diversity within the chicken gut microbiome revealed by metagenomics and culture.</title>
        <authorList>
            <person name="Gilroy R."/>
            <person name="Ravi A."/>
            <person name="Getino M."/>
            <person name="Pursley I."/>
            <person name="Horton D.L."/>
            <person name="Alikhan N.F."/>
            <person name="Baker D."/>
            <person name="Gharbi K."/>
            <person name="Hall N."/>
            <person name="Watson M."/>
            <person name="Adriaenssens E.M."/>
            <person name="Foster-Nyarko E."/>
            <person name="Jarju S."/>
            <person name="Secka A."/>
            <person name="Antonio M."/>
            <person name="Oren A."/>
            <person name="Chaudhuri R.R."/>
            <person name="La Ragione R."/>
            <person name="Hildebrand F."/>
            <person name="Pallen M.J."/>
        </authorList>
    </citation>
    <scope>NUCLEOTIDE SEQUENCE</scope>
    <source>
        <strain evidence="2">CHK180-2868</strain>
    </source>
</reference>
<evidence type="ECO:0000313" key="3">
    <source>
        <dbReference type="Proteomes" id="UP000824250"/>
    </source>
</evidence>
<sequence length="142" mass="15080">MTLKQLFLVFMGLSAGGVIAAGIFSFLAMIGVIPRLVGATGTKSHIMLYETMMVAGGIWGNLIDLYQIRLVLPGVFVLAVFGLSAGIFVGSLVMSLAETLKVLPVLGRRLGLIRGLPFVILSIALGKCIGAFLYFWNNFGGV</sequence>
<evidence type="ECO:0000256" key="1">
    <source>
        <dbReference type="SAM" id="Phobius"/>
    </source>
</evidence>
<keyword evidence="1" id="KW-1133">Transmembrane helix</keyword>
<dbReference type="Pfam" id="PF13782">
    <property type="entry name" value="SpoVAB"/>
    <property type="match status" value="1"/>
</dbReference>
<dbReference type="InterPro" id="IPR020144">
    <property type="entry name" value="SpoVAB"/>
</dbReference>
<keyword evidence="1" id="KW-0472">Membrane</keyword>
<dbReference type="EMBL" id="DVGC01000057">
    <property type="protein sequence ID" value="HIR06197.1"/>
    <property type="molecule type" value="Genomic_DNA"/>
</dbReference>